<proteinExistence type="predicted"/>
<gene>
    <name evidence="1" type="ORF">E0H73_18320</name>
</gene>
<comment type="caution">
    <text evidence="1">The sequence shown here is derived from an EMBL/GenBank/DDBJ whole genome shotgun (WGS) entry which is preliminary data.</text>
</comment>
<evidence type="ECO:0000313" key="2">
    <source>
        <dbReference type="Proteomes" id="UP000291144"/>
    </source>
</evidence>
<protein>
    <recommendedName>
        <fullName evidence="3">Alpha/beta hydrolase</fullName>
    </recommendedName>
</protein>
<sequence length="63" mass="6919">MRQPPTAEIPSLVVRAEPSRYVSTARAAELTALGFEVRSVPGAGHSIWYSHFSEFMSALVGWI</sequence>
<dbReference type="Proteomes" id="UP000291144">
    <property type="component" value="Unassembled WGS sequence"/>
</dbReference>
<dbReference type="EMBL" id="SJKB01000005">
    <property type="protein sequence ID" value="TCC61201.1"/>
    <property type="molecule type" value="Genomic_DNA"/>
</dbReference>
<dbReference type="SUPFAM" id="SSF53474">
    <property type="entry name" value="alpha/beta-Hydrolases"/>
    <property type="match status" value="1"/>
</dbReference>
<organism evidence="1 2">
    <name type="scientific">Kribbella pittospori</name>
    <dbReference type="NCBI Taxonomy" id="722689"/>
    <lineage>
        <taxon>Bacteria</taxon>
        <taxon>Bacillati</taxon>
        <taxon>Actinomycetota</taxon>
        <taxon>Actinomycetes</taxon>
        <taxon>Propionibacteriales</taxon>
        <taxon>Kribbellaceae</taxon>
        <taxon>Kribbella</taxon>
    </lineage>
</organism>
<evidence type="ECO:0000313" key="1">
    <source>
        <dbReference type="EMBL" id="TCC61201.1"/>
    </source>
</evidence>
<dbReference type="AlphaFoldDB" id="A0A4R0KKK3"/>
<keyword evidence="2" id="KW-1185">Reference proteome</keyword>
<evidence type="ECO:0008006" key="3">
    <source>
        <dbReference type="Google" id="ProtNLM"/>
    </source>
</evidence>
<reference evidence="1 2" key="1">
    <citation type="submission" date="2019-02" db="EMBL/GenBank/DDBJ databases">
        <title>Kribbella capetownensis sp. nov. and Kribbella speibonae sp. nov., isolated from soil.</title>
        <authorList>
            <person name="Curtis S.M."/>
            <person name="Norton I."/>
            <person name="Everest G.J."/>
            <person name="Meyers P.R."/>
        </authorList>
    </citation>
    <scope>NUCLEOTIDE SEQUENCE [LARGE SCALE GENOMIC DNA]</scope>
    <source>
        <strain evidence="1 2">NRRL B-24813</strain>
    </source>
</reference>
<dbReference type="Gene3D" id="3.40.50.1820">
    <property type="entry name" value="alpha/beta hydrolase"/>
    <property type="match status" value="1"/>
</dbReference>
<accession>A0A4R0KKK3</accession>
<dbReference type="OrthoDB" id="3827413at2"/>
<name>A0A4R0KKK3_9ACTN</name>
<dbReference type="InterPro" id="IPR029058">
    <property type="entry name" value="AB_hydrolase_fold"/>
</dbReference>
<dbReference type="RefSeq" id="WP_131357449.1">
    <property type="nucleotide sequence ID" value="NZ_SJKB01000005.1"/>
</dbReference>